<evidence type="ECO:0000256" key="5">
    <source>
        <dbReference type="ARBA" id="ARBA00022801"/>
    </source>
</evidence>
<accession>A0ABD3RPB2</accession>
<dbReference type="SUPFAM" id="SSF50630">
    <property type="entry name" value="Acid proteases"/>
    <property type="match status" value="1"/>
</dbReference>
<dbReference type="Pfam" id="PF14543">
    <property type="entry name" value="TAXi_N"/>
    <property type="match status" value="1"/>
</dbReference>
<evidence type="ECO:0000256" key="2">
    <source>
        <dbReference type="ARBA" id="ARBA00022670"/>
    </source>
</evidence>
<keyword evidence="4" id="KW-0064">Aspartyl protease</keyword>
<keyword evidence="3 9" id="KW-0732">Signal</keyword>
<dbReference type="Gene3D" id="2.40.70.10">
    <property type="entry name" value="Acid Proteases"/>
    <property type="match status" value="2"/>
</dbReference>
<feature type="chain" id="PRO_5044792458" description="Peptidase A1 domain-containing protein" evidence="9">
    <location>
        <begin position="25"/>
        <end position="446"/>
    </location>
</feature>
<sequence length="446" mass="47390">MNTLLLLLLLLIVVILFFSVSINGNGVINEETPKSSCEIQAEQGSNLEIINVNSRCSPFRPKTPLSWEDSVLQMQSNDKARLLYFSSLVAGRSIVPIASGRAVTQNPTYIVRARIGTPAQTLLMALDTSNDAAWIPCTGCVGCTSSTAYDPLKSSTYKPLPCGSPQCNQVPNPSCGGSSCGFNFTYGSSLVAATLIQDNITLASDSVSGYTLGCIQKATGSSVPAQGLLGLGRGPLSLLSQTNSLYKSTFSYCLPGYKSINFSGSLRLGPNSQPIKIKSTPLLKNPRRSSFYYVNLLAIKVGKGLAKVPPTAFAFDPNTGAGTVFDSGTVFTSLVKPAYTAVRDEFRRRMGKATISSLGGFDTCYTVPITVPTLTFMFTGMNVTLPQDNFIIRSSAGTTSCLAMAAAPDAGVNSVLNVIASFQQQNHRILIDVPNSRLGVARETCS</sequence>
<dbReference type="Proteomes" id="UP001634393">
    <property type="component" value="Unassembled WGS sequence"/>
</dbReference>
<keyword evidence="6" id="KW-1015">Disulfide bond</keyword>
<dbReference type="FunFam" id="2.40.70.10:FF:000022">
    <property type="entry name" value="Aspartyl protease AED3"/>
    <property type="match status" value="1"/>
</dbReference>
<feature type="active site" evidence="8">
    <location>
        <position position="326"/>
    </location>
</feature>
<keyword evidence="12" id="KW-1185">Reference proteome</keyword>
<comment type="similarity">
    <text evidence="1">Belongs to the peptidase A1 family.</text>
</comment>
<feature type="signal peptide" evidence="9">
    <location>
        <begin position="1"/>
        <end position="24"/>
    </location>
</feature>
<dbReference type="InterPro" id="IPR032799">
    <property type="entry name" value="TAXi_C"/>
</dbReference>
<evidence type="ECO:0000256" key="4">
    <source>
        <dbReference type="ARBA" id="ARBA00022750"/>
    </source>
</evidence>
<proteinExistence type="inferred from homology"/>
<evidence type="ECO:0000256" key="6">
    <source>
        <dbReference type="ARBA" id="ARBA00023157"/>
    </source>
</evidence>
<feature type="active site" evidence="8">
    <location>
        <position position="127"/>
    </location>
</feature>
<reference evidence="11 12" key="1">
    <citation type="submission" date="2024-12" db="EMBL/GenBank/DDBJ databases">
        <title>The unique morphological basis and parallel evolutionary history of personate flowers in Penstemon.</title>
        <authorList>
            <person name="Depatie T.H."/>
            <person name="Wessinger C.A."/>
        </authorList>
    </citation>
    <scope>NUCLEOTIDE SEQUENCE [LARGE SCALE GENOMIC DNA]</scope>
    <source>
        <strain evidence="11">WTNN_2</strain>
        <tissue evidence="11">Leaf</tissue>
    </source>
</reference>
<dbReference type="GO" id="GO:0006508">
    <property type="term" value="P:proteolysis"/>
    <property type="evidence" value="ECO:0007669"/>
    <property type="project" value="UniProtKB-KW"/>
</dbReference>
<dbReference type="Pfam" id="PF14541">
    <property type="entry name" value="TAXi_C"/>
    <property type="match status" value="1"/>
</dbReference>
<evidence type="ECO:0000259" key="10">
    <source>
        <dbReference type="PROSITE" id="PS51767"/>
    </source>
</evidence>
<dbReference type="PANTHER" id="PTHR13683">
    <property type="entry name" value="ASPARTYL PROTEASES"/>
    <property type="match status" value="1"/>
</dbReference>
<dbReference type="InterPro" id="IPR032861">
    <property type="entry name" value="TAXi_N"/>
</dbReference>
<evidence type="ECO:0000256" key="3">
    <source>
        <dbReference type="ARBA" id="ARBA00022729"/>
    </source>
</evidence>
<comment type="caution">
    <text evidence="11">The sequence shown here is derived from an EMBL/GenBank/DDBJ whole genome shotgun (WGS) entry which is preliminary data.</text>
</comment>
<dbReference type="EMBL" id="JBJXBP010000008">
    <property type="protein sequence ID" value="KAL3814743.1"/>
    <property type="molecule type" value="Genomic_DNA"/>
</dbReference>
<dbReference type="InterPro" id="IPR021109">
    <property type="entry name" value="Peptidase_aspartic_dom_sf"/>
</dbReference>
<keyword evidence="2" id="KW-0645">Protease</keyword>
<organism evidence="11 12">
    <name type="scientific">Penstemon smallii</name>
    <dbReference type="NCBI Taxonomy" id="265156"/>
    <lineage>
        <taxon>Eukaryota</taxon>
        <taxon>Viridiplantae</taxon>
        <taxon>Streptophyta</taxon>
        <taxon>Embryophyta</taxon>
        <taxon>Tracheophyta</taxon>
        <taxon>Spermatophyta</taxon>
        <taxon>Magnoliopsida</taxon>
        <taxon>eudicotyledons</taxon>
        <taxon>Gunneridae</taxon>
        <taxon>Pentapetalae</taxon>
        <taxon>asterids</taxon>
        <taxon>lamiids</taxon>
        <taxon>Lamiales</taxon>
        <taxon>Plantaginaceae</taxon>
        <taxon>Cheloneae</taxon>
        <taxon>Penstemon</taxon>
    </lineage>
</organism>
<dbReference type="InterPro" id="IPR033121">
    <property type="entry name" value="PEPTIDASE_A1"/>
</dbReference>
<evidence type="ECO:0000256" key="7">
    <source>
        <dbReference type="ARBA" id="ARBA00023180"/>
    </source>
</evidence>
<keyword evidence="5" id="KW-0378">Hydrolase</keyword>
<dbReference type="InterPro" id="IPR001461">
    <property type="entry name" value="Aspartic_peptidase_A1"/>
</dbReference>
<evidence type="ECO:0000256" key="1">
    <source>
        <dbReference type="ARBA" id="ARBA00007447"/>
    </source>
</evidence>
<evidence type="ECO:0000256" key="8">
    <source>
        <dbReference type="PIRSR" id="PIRSR601461-1"/>
    </source>
</evidence>
<dbReference type="FunFam" id="2.40.70.10:FF:000040">
    <property type="entry name" value="aspartyl protease AED3"/>
    <property type="match status" value="1"/>
</dbReference>
<dbReference type="PANTHER" id="PTHR13683:SF798">
    <property type="entry name" value="ASPARTYL PROTEASE AED3-LIKE"/>
    <property type="match status" value="1"/>
</dbReference>
<keyword evidence="7" id="KW-0325">Glycoprotein</keyword>
<dbReference type="GO" id="GO:0004190">
    <property type="term" value="F:aspartic-type endopeptidase activity"/>
    <property type="evidence" value="ECO:0007669"/>
    <property type="project" value="UniProtKB-KW"/>
</dbReference>
<evidence type="ECO:0000313" key="12">
    <source>
        <dbReference type="Proteomes" id="UP001634393"/>
    </source>
</evidence>
<evidence type="ECO:0000256" key="9">
    <source>
        <dbReference type="SAM" id="SignalP"/>
    </source>
</evidence>
<dbReference type="AlphaFoldDB" id="A0ABD3RPB2"/>
<evidence type="ECO:0000313" key="11">
    <source>
        <dbReference type="EMBL" id="KAL3814743.1"/>
    </source>
</evidence>
<name>A0ABD3RPB2_9LAMI</name>
<gene>
    <name evidence="11" type="ORF">ACJIZ3_016011</name>
</gene>
<dbReference type="PROSITE" id="PS51767">
    <property type="entry name" value="PEPTIDASE_A1"/>
    <property type="match status" value="1"/>
</dbReference>
<protein>
    <recommendedName>
        <fullName evidence="10">Peptidase A1 domain-containing protein</fullName>
    </recommendedName>
</protein>
<feature type="domain" description="Peptidase A1" evidence="10">
    <location>
        <begin position="109"/>
        <end position="441"/>
    </location>
</feature>